<keyword evidence="2" id="KW-0699">rRNA-binding</keyword>
<reference evidence="7" key="1">
    <citation type="submission" date="2018-06" db="EMBL/GenBank/DDBJ databases">
        <authorList>
            <person name="Zhirakovskaya E."/>
        </authorList>
    </citation>
    <scope>NUCLEOTIDE SEQUENCE</scope>
</reference>
<dbReference type="EMBL" id="UOEI01000444">
    <property type="protein sequence ID" value="VAW05873.1"/>
    <property type="molecule type" value="Genomic_DNA"/>
</dbReference>
<evidence type="ECO:0000256" key="5">
    <source>
        <dbReference type="ARBA" id="ARBA00023274"/>
    </source>
</evidence>
<dbReference type="InterPro" id="IPR001787">
    <property type="entry name" value="Ribosomal_bL21"/>
</dbReference>
<dbReference type="SUPFAM" id="SSF141091">
    <property type="entry name" value="L21p-like"/>
    <property type="match status" value="1"/>
</dbReference>
<evidence type="ECO:0000256" key="1">
    <source>
        <dbReference type="ARBA" id="ARBA00008563"/>
    </source>
</evidence>
<dbReference type="GO" id="GO:0019843">
    <property type="term" value="F:rRNA binding"/>
    <property type="evidence" value="ECO:0007669"/>
    <property type="project" value="UniProtKB-KW"/>
</dbReference>
<keyword evidence="5" id="KW-0687">Ribonucleoprotein</keyword>
<name>A0A3B0SNS7_9ZZZZ</name>
<evidence type="ECO:0000256" key="6">
    <source>
        <dbReference type="SAM" id="MobiDB-lite"/>
    </source>
</evidence>
<keyword evidence="4 7" id="KW-0689">Ribosomal protein</keyword>
<keyword evidence="3" id="KW-0694">RNA-binding</keyword>
<dbReference type="PROSITE" id="PS01169">
    <property type="entry name" value="RIBOSOMAL_L21"/>
    <property type="match status" value="1"/>
</dbReference>
<feature type="region of interest" description="Disordered" evidence="6">
    <location>
        <begin position="101"/>
        <end position="122"/>
    </location>
</feature>
<comment type="similarity">
    <text evidence="1">Belongs to the bacterial ribosomal protein bL21 family.</text>
</comment>
<evidence type="ECO:0000256" key="2">
    <source>
        <dbReference type="ARBA" id="ARBA00022730"/>
    </source>
</evidence>
<dbReference type="NCBIfam" id="TIGR00061">
    <property type="entry name" value="L21"/>
    <property type="match status" value="1"/>
</dbReference>
<dbReference type="Pfam" id="PF00829">
    <property type="entry name" value="Ribosomal_L21p"/>
    <property type="match status" value="1"/>
</dbReference>
<dbReference type="GO" id="GO:1990904">
    <property type="term" value="C:ribonucleoprotein complex"/>
    <property type="evidence" value="ECO:0007669"/>
    <property type="project" value="UniProtKB-KW"/>
</dbReference>
<dbReference type="InterPro" id="IPR028909">
    <property type="entry name" value="bL21-like"/>
</dbReference>
<dbReference type="InterPro" id="IPR018258">
    <property type="entry name" value="Ribosomal_bL21_CS"/>
</dbReference>
<organism evidence="7">
    <name type="scientific">hydrothermal vent metagenome</name>
    <dbReference type="NCBI Taxonomy" id="652676"/>
    <lineage>
        <taxon>unclassified sequences</taxon>
        <taxon>metagenomes</taxon>
        <taxon>ecological metagenomes</taxon>
    </lineage>
</organism>
<gene>
    <name evidence="7" type="ORF">MNBD_ACTINO01-982</name>
</gene>
<dbReference type="PANTHER" id="PTHR21349:SF0">
    <property type="entry name" value="LARGE RIBOSOMAL SUBUNIT PROTEIN BL21M"/>
    <property type="match status" value="1"/>
</dbReference>
<dbReference type="GO" id="GO:0006412">
    <property type="term" value="P:translation"/>
    <property type="evidence" value="ECO:0007669"/>
    <property type="project" value="InterPro"/>
</dbReference>
<evidence type="ECO:0000256" key="4">
    <source>
        <dbReference type="ARBA" id="ARBA00022980"/>
    </source>
</evidence>
<dbReference type="HAMAP" id="MF_01363">
    <property type="entry name" value="Ribosomal_bL21"/>
    <property type="match status" value="1"/>
</dbReference>
<dbReference type="GO" id="GO:0005737">
    <property type="term" value="C:cytoplasm"/>
    <property type="evidence" value="ECO:0007669"/>
    <property type="project" value="UniProtKB-ARBA"/>
</dbReference>
<dbReference type="GO" id="GO:0005840">
    <property type="term" value="C:ribosome"/>
    <property type="evidence" value="ECO:0007669"/>
    <property type="project" value="UniProtKB-KW"/>
</dbReference>
<accession>A0A3B0SNS7</accession>
<evidence type="ECO:0000313" key="7">
    <source>
        <dbReference type="EMBL" id="VAW05873.1"/>
    </source>
</evidence>
<dbReference type="InterPro" id="IPR036164">
    <property type="entry name" value="bL21-like_sf"/>
</dbReference>
<protein>
    <submittedName>
        <fullName evidence="7">LSU ribosomal protein L21p</fullName>
    </submittedName>
</protein>
<dbReference type="GO" id="GO:0003735">
    <property type="term" value="F:structural constituent of ribosome"/>
    <property type="evidence" value="ECO:0007669"/>
    <property type="project" value="InterPro"/>
</dbReference>
<dbReference type="PANTHER" id="PTHR21349">
    <property type="entry name" value="50S RIBOSOMAL PROTEIN L21"/>
    <property type="match status" value="1"/>
</dbReference>
<evidence type="ECO:0000256" key="3">
    <source>
        <dbReference type="ARBA" id="ARBA00022884"/>
    </source>
</evidence>
<dbReference type="AlphaFoldDB" id="A0A3B0SNS7"/>
<sequence length="122" mass="13363">MYAIIRAGGKQAKVHEGDVLDVERIKGTDKVSYKPLLIVNDDGSVISDRKALDKATVTAEIVGESAGPKIDIFKYKNKTGYRRRQGHRQKYTTIKVTKIKAGASKKKKAKAEADESAATEEA</sequence>
<proteinExistence type="inferred from homology"/>